<dbReference type="PANTHER" id="PTHR30160">
    <property type="entry name" value="TETRAACYLDISACCHARIDE 4'-KINASE-RELATED"/>
    <property type="match status" value="1"/>
</dbReference>
<evidence type="ECO:0000313" key="3">
    <source>
        <dbReference type="EMBL" id="KAB1443524.1"/>
    </source>
</evidence>
<comment type="caution">
    <text evidence="3">The sequence shown here is derived from an EMBL/GenBank/DDBJ whole genome shotgun (WGS) entry which is preliminary data.</text>
</comment>
<dbReference type="PANTHER" id="PTHR30160:SF7">
    <property type="entry name" value="ADP-HEPTOSE--LPS HEPTOSYLTRANSFERASE 2"/>
    <property type="match status" value="1"/>
</dbReference>
<reference evidence="3 4" key="1">
    <citation type="journal article" date="2017" name="Int. J. Syst. Evol. Microbiol.">
        <title>Desulfovibrio senegalensis sp. nov., a mesophilic sulfate reducer isolated from marine sediment.</title>
        <authorList>
            <person name="Thioye A."/>
            <person name="Gam Z.B.A."/>
            <person name="Mbengue M."/>
            <person name="Cayol J.L."/>
            <person name="Joseph-Bartoli M."/>
            <person name="Toure-Kane C."/>
            <person name="Labat M."/>
        </authorList>
    </citation>
    <scope>NUCLEOTIDE SEQUENCE [LARGE SCALE GENOMIC DNA]</scope>
    <source>
        <strain evidence="3 4">DSM 101509</strain>
    </source>
</reference>
<dbReference type="Gene3D" id="3.40.50.2000">
    <property type="entry name" value="Glycogen Phosphorylase B"/>
    <property type="match status" value="2"/>
</dbReference>
<dbReference type="CDD" id="cd03789">
    <property type="entry name" value="GT9_LPS_heptosyltransferase"/>
    <property type="match status" value="1"/>
</dbReference>
<dbReference type="RefSeq" id="WP_151149896.1">
    <property type="nucleotide sequence ID" value="NZ_WAIE01000001.1"/>
</dbReference>
<dbReference type="Proteomes" id="UP000438699">
    <property type="component" value="Unassembled WGS sequence"/>
</dbReference>
<organism evidence="3 4">
    <name type="scientific">Pseudodesulfovibrio senegalensis</name>
    <dbReference type="NCBI Taxonomy" id="1721087"/>
    <lineage>
        <taxon>Bacteria</taxon>
        <taxon>Pseudomonadati</taxon>
        <taxon>Thermodesulfobacteriota</taxon>
        <taxon>Desulfovibrionia</taxon>
        <taxon>Desulfovibrionales</taxon>
        <taxon>Desulfovibrionaceae</taxon>
    </lineage>
</organism>
<accession>A0A6N6N628</accession>
<dbReference type="GO" id="GO:0008713">
    <property type="term" value="F:ADP-heptose-lipopolysaccharide heptosyltransferase activity"/>
    <property type="evidence" value="ECO:0007669"/>
    <property type="project" value="TreeGrafter"/>
</dbReference>
<dbReference type="GO" id="GO:0005829">
    <property type="term" value="C:cytosol"/>
    <property type="evidence" value="ECO:0007669"/>
    <property type="project" value="TreeGrafter"/>
</dbReference>
<dbReference type="InterPro" id="IPR002201">
    <property type="entry name" value="Glyco_trans_9"/>
</dbReference>
<dbReference type="OrthoDB" id="9797795at2"/>
<evidence type="ECO:0000256" key="2">
    <source>
        <dbReference type="ARBA" id="ARBA00022679"/>
    </source>
</evidence>
<dbReference type="Pfam" id="PF01075">
    <property type="entry name" value="Glyco_transf_9"/>
    <property type="match status" value="1"/>
</dbReference>
<dbReference type="EMBL" id="WAIE01000001">
    <property type="protein sequence ID" value="KAB1443524.1"/>
    <property type="molecule type" value="Genomic_DNA"/>
</dbReference>
<evidence type="ECO:0000256" key="1">
    <source>
        <dbReference type="ARBA" id="ARBA00022676"/>
    </source>
</evidence>
<keyword evidence="4" id="KW-1185">Reference proteome</keyword>
<dbReference type="GO" id="GO:0009244">
    <property type="term" value="P:lipopolysaccharide core region biosynthetic process"/>
    <property type="evidence" value="ECO:0007669"/>
    <property type="project" value="TreeGrafter"/>
</dbReference>
<sequence>MNVLIINLTRFGDLIQTQPVISGFARAGNRVGLACVDNFASATSLLRDLDTVFPFPGARLLSLLDKNWRESLGAICDYRDMILSSFTPDVVVNLTPSVPARLLSRSLEASRVCGFSLDEHGFNADTSPWAAFLQVAGNNRGSSPFNICDLFLRAADLNGDPEGLRLADPGAEHVRTAKKLLHLPEIEHAGFVALQPGASEERRRWPVGRFAAVADELWQQRRLVSVVLGTQGEAALGKRIEESADCPVMNLQGRTSLPELAAVLRQCCLLITNDTGTMHLAAGMGTPVVSVFLATAQPWDTGPYREQCLCLEPDLDCHPCAFGAACAKDNACREAVPVEAVSAAVRRVLDGEGEVVSGARAWVSQFDEQGFLTQNSVSGHGSDDRTRWIELQRVFYRRFLDGDSLEGLSRFGDEMSPQFVEALQSTLSSARDYLFLMQQQGALLARNPRDTLKKKFMASWQQLQNILTENPSLEVLSSLWLFESQQQGHDFSALRKVIDRYAALVAAIHDLL</sequence>
<keyword evidence="1" id="KW-0328">Glycosyltransferase</keyword>
<gene>
    <name evidence="3" type="ORF">F8A88_04565</name>
</gene>
<protein>
    <submittedName>
        <fullName evidence="3">Glycosyltransferase family 9 protein</fullName>
    </submittedName>
</protein>
<evidence type="ECO:0000313" key="4">
    <source>
        <dbReference type="Proteomes" id="UP000438699"/>
    </source>
</evidence>
<dbReference type="SUPFAM" id="SSF53756">
    <property type="entry name" value="UDP-Glycosyltransferase/glycogen phosphorylase"/>
    <property type="match status" value="1"/>
</dbReference>
<proteinExistence type="predicted"/>
<dbReference type="AlphaFoldDB" id="A0A6N6N628"/>
<keyword evidence="2 3" id="KW-0808">Transferase</keyword>
<name>A0A6N6N628_9BACT</name>
<dbReference type="InterPro" id="IPR051199">
    <property type="entry name" value="LPS_LOS_Heptosyltrfase"/>
</dbReference>